<dbReference type="EMBL" id="JQBP01000003">
    <property type="protein sequence ID" value="KRN74985.1"/>
    <property type="molecule type" value="Genomic_DNA"/>
</dbReference>
<dbReference type="Gene3D" id="3.40.50.300">
    <property type="entry name" value="P-loop containing nucleotide triphosphate hydrolases"/>
    <property type="match status" value="1"/>
</dbReference>
<feature type="domain" description="ABC transporter" evidence="5">
    <location>
        <begin position="2"/>
        <end position="229"/>
    </location>
</feature>
<dbReference type="Pfam" id="PF13732">
    <property type="entry name" value="DrrA1-3_C"/>
    <property type="match status" value="1"/>
</dbReference>
<dbReference type="PROSITE" id="PS00211">
    <property type="entry name" value="ABC_TRANSPORTER_1"/>
    <property type="match status" value="1"/>
</dbReference>
<dbReference type="GO" id="GO:0005524">
    <property type="term" value="F:ATP binding"/>
    <property type="evidence" value="ECO:0007669"/>
    <property type="project" value="UniProtKB-KW"/>
</dbReference>
<dbReference type="InterPro" id="IPR050763">
    <property type="entry name" value="ABC_transporter_ATP-binding"/>
</dbReference>
<accession>A0A0R2JCE5</accession>
<dbReference type="PROSITE" id="PS50893">
    <property type="entry name" value="ABC_TRANSPORTER_2"/>
    <property type="match status" value="1"/>
</dbReference>
<evidence type="ECO:0000256" key="2">
    <source>
        <dbReference type="ARBA" id="ARBA00022448"/>
    </source>
</evidence>
<gene>
    <name evidence="6" type="ORF">IV73_GL000741</name>
</gene>
<evidence type="ECO:0000256" key="1">
    <source>
        <dbReference type="ARBA" id="ARBA00005417"/>
    </source>
</evidence>
<dbReference type="InterPro" id="IPR017871">
    <property type="entry name" value="ABC_transporter-like_CS"/>
</dbReference>
<dbReference type="OrthoDB" id="9801987at2"/>
<evidence type="ECO:0000256" key="3">
    <source>
        <dbReference type="ARBA" id="ARBA00022741"/>
    </source>
</evidence>
<comment type="similarity">
    <text evidence="1">Belongs to the ABC transporter superfamily.</text>
</comment>
<dbReference type="InterPro" id="IPR025302">
    <property type="entry name" value="DrrA1/2-like_C"/>
</dbReference>
<evidence type="ECO:0000313" key="6">
    <source>
        <dbReference type="EMBL" id="KRN74985.1"/>
    </source>
</evidence>
<dbReference type="STRING" id="1616.IV73_GL000741"/>
<dbReference type="RefSeq" id="WP_057754957.1">
    <property type="nucleotide sequence ID" value="NZ_JQBP01000003.1"/>
</dbReference>
<evidence type="ECO:0000313" key="7">
    <source>
        <dbReference type="Proteomes" id="UP000051655"/>
    </source>
</evidence>
<dbReference type="SMART" id="SM00382">
    <property type="entry name" value="AAA"/>
    <property type="match status" value="1"/>
</dbReference>
<keyword evidence="2" id="KW-0813">Transport</keyword>
<dbReference type="InterPro" id="IPR003439">
    <property type="entry name" value="ABC_transporter-like_ATP-bd"/>
</dbReference>
<protein>
    <submittedName>
        <fullName evidence="6">ABC transporter ATP binding protein</fullName>
    </submittedName>
</protein>
<dbReference type="InterPro" id="IPR003593">
    <property type="entry name" value="AAA+_ATPase"/>
</dbReference>
<dbReference type="PANTHER" id="PTHR42711:SF5">
    <property type="entry name" value="ABC TRANSPORTER ATP-BINDING PROTEIN NATA"/>
    <property type="match status" value="1"/>
</dbReference>
<dbReference type="AlphaFoldDB" id="A0A0R2JCE5"/>
<comment type="caution">
    <text evidence="6">The sequence shown here is derived from an EMBL/GenBank/DDBJ whole genome shotgun (WGS) entry which is preliminary data.</text>
</comment>
<name>A0A0R2JCE5_9LACO</name>
<reference evidence="6 7" key="1">
    <citation type="journal article" date="2015" name="Genome Announc.">
        <title>Expanding the biotechnology potential of lactobacilli through comparative genomics of 213 strains and associated genera.</title>
        <authorList>
            <person name="Sun Z."/>
            <person name="Harris H.M."/>
            <person name="McCann A."/>
            <person name="Guo C."/>
            <person name="Argimon S."/>
            <person name="Zhang W."/>
            <person name="Yang X."/>
            <person name="Jeffery I.B."/>
            <person name="Cooney J.C."/>
            <person name="Kagawa T.F."/>
            <person name="Liu W."/>
            <person name="Song Y."/>
            <person name="Salvetti E."/>
            <person name="Wrobel A."/>
            <person name="Rasinkangas P."/>
            <person name="Parkhill J."/>
            <person name="Rea M.C."/>
            <person name="O'Sullivan O."/>
            <person name="Ritari J."/>
            <person name="Douillard F.P."/>
            <person name="Paul Ross R."/>
            <person name="Yang R."/>
            <person name="Briner A.E."/>
            <person name="Felis G.E."/>
            <person name="de Vos W.M."/>
            <person name="Barrangou R."/>
            <person name="Klaenhammer T.R."/>
            <person name="Caufield P.W."/>
            <person name="Cui Y."/>
            <person name="Zhang H."/>
            <person name="O'Toole P.W."/>
        </authorList>
    </citation>
    <scope>NUCLEOTIDE SEQUENCE [LARGE SCALE GENOMIC DNA]</scope>
    <source>
        <strain evidence="6 7">DSM 20593</strain>
    </source>
</reference>
<dbReference type="Pfam" id="PF00005">
    <property type="entry name" value="ABC_tran"/>
    <property type="match status" value="1"/>
</dbReference>
<sequence>MIEVKDVTKRFADKVAVDALSFTVKPGEIMGLIGQNGAGKTTTFRMLLDFIEPNQGNITWNGQVLNNNLRQKIGFLPEERGLYQKLSIEEQVLYFAELHGMNRRDARHDLALWMDKFNVVGRPTDKVQKLSKGNAQKVQLIATLISHPEFLILDEPFTGMDPVNADIILNEIHELKRSGVTIIFSSHNMSGVETLSDHVTMLRHGQTVLQGETNQIREQYGRTEIYLEAPQTDAELLAIPGVRKVEPELMGRRVFLTDPDVGRQVFALVSANGYVQAFSQQAPSLDQIFKQEVAKGEN</sequence>
<dbReference type="SUPFAM" id="SSF52540">
    <property type="entry name" value="P-loop containing nucleoside triphosphate hydrolases"/>
    <property type="match status" value="1"/>
</dbReference>
<dbReference type="InterPro" id="IPR027417">
    <property type="entry name" value="P-loop_NTPase"/>
</dbReference>
<keyword evidence="4" id="KW-0067">ATP-binding</keyword>
<evidence type="ECO:0000256" key="4">
    <source>
        <dbReference type="ARBA" id="ARBA00022840"/>
    </source>
</evidence>
<keyword evidence="3" id="KW-0547">Nucleotide-binding</keyword>
<evidence type="ECO:0000259" key="5">
    <source>
        <dbReference type="PROSITE" id="PS50893"/>
    </source>
</evidence>
<dbReference type="PANTHER" id="PTHR42711">
    <property type="entry name" value="ABC TRANSPORTER ATP-BINDING PROTEIN"/>
    <property type="match status" value="1"/>
</dbReference>
<organism evidence="6 7">
    <name type="scientific">Weissella kandleri</name>
    <dbReference type="NCBI Taxonomy" id="1616"/>
    <lineage>
        <taxon>Bacteria</taxon>
        <taxon>Bacillati</taxon>
        <taxon>Bacillota</taxon>
        <taxon>Bacilli</taxon>
        <taxon>Lactobacillales</taxon>
        <taxon>Lactobacillaceae</taxon>
        <taxon>Weissella</taxon>
    </lineage>
</organism>
<dbReference type="PATRIC" id="fig|1616.3.peg.761"/>
<proteinExistence type="inferred from homology"/>
<dbReference type="GO" id="GO:0016887">
    <property type="term" value="F:ATP hydrolysis activity"/>
    <property type="evidence" value="ECO:0007669"/>
    <property type="project" value="InterPro"/>
</dbReference>
<dbReference type="Proteomes" id="UP000051655">
    <property type="component" value="Unassembled WGS sequence"/>
</dbReference>
<keyword evidence="7" id="KW-1185">Reference proteome</keyword>